<dbReference type="SMART" id="SM00028">
    <property type="entry name" value="TPR"/>
    <property type="match status" value="3"/>
</dbReference>
<dbReference type="PANTHER" id="PTHR22904">
    <property type="entry name" value="TPR REPEAT CONTAINING PROTEIN"/>
    <property type="match status" value="1"/>
</dbReference>
<name>A0A2V2VW35_TRYCR</name>
<accession>A0A2V2VW35</accession>
<dbReference type="InterPro" id="IPR013105">
    <property type="entry name" value="TPR_2"/>
</dbReference>
<sequence>MSDTDCLELPSFEAFDTEDRPPPPSIEDYPIGCEVELVDIGPAKIAQTNELWEPFMDELFGQCRRSVRVVRHQGDYTFVVCETDPELIIGCTLYRACLSEPKVRFKKYIPTHHADGAIVKMSVNTREGNDKGLFELYSSATEDDSHDLEGVAIIGNSIRGNDPASAKIKGTQRSLTAAEATRRSRCNEVENKHEAPIPEKADAVRCKYNYATRKAYEALSKENYREAVRYYTKALKYSTDGGARCLSNRSVAYLGMRNLEAAFKDATRVIELIPQSFLGYVRAGNTLRGMKRFEEARAYYEKALSLDPGNETLKYLLLSNFIMMLYASKYEHRKAASIALDRRTLNVILQAKKDLRAGELAWVESSGAVVSLKQYDYLSGGGGVGPSGNHGNNTTLQFCSQCFRPLTKIEEFCERLSDVEPSILKRLYNEHHIVQCNGHCGVLYCSDSCRSKAWAAHHWVECVTQGKWSEAYRQLPGLLRDFVAFCNGAANSNRQGGNEYFHEQETSLPSFTEEKVNVIVACVRLACRMFSKILSNGRPLEDAVNIFEWMLPRECTYNSNLDCHPTNLEQKIVIKKILTPVYNIFQQCFTSEEKHYLSFIVFFHSYERARFNCVKLRVSAWPAIQAKAGSYIDLMKMRRSNSGSTSMFSSGSRDSMPEGPSESQISQLEHIVATPAESMPGYFECLGVFKVFAATFSPLCAQQEKQAYYNVRARPIIEPGAIIHIDVTENIQRNEQLVSDRSINEAIA</sequence>
<dbReference type="VEuPathDB" id="TriTrypDB:C3747_10g229"/>
<dbReference type="VEuPathDB" id="TriTrypDB:TcCL_NonESM05928"/>
<gene>
    <name evidence="4" type="ORF">C4B63_6g511</name>
</gene>
<dbReference type="SUPFAM" id="SSF48452">
    <property type="entry name" value="TPR-like"/>
    <property type="match status" value="1"/>
</dbReference>
<reference evidence="4 5" key="1">
    <citation type="journal article" date="2018" name="Microb. Genom.">
        <title>Expanding an expanded genome: long-read sequencing of Trypanosoma cruzi.</title>
        <authorList>
            <person name="Berna L."/>
            <person name="Rodriguez M."/>
            <person name="Chiribao M.L."/>
            <person name="Parodi-Talice A."/>
            <person name="Pita S."/>
            <person name="Rijo G."/>
            <person name="Alvarez-Valin F."/>
            <person name="Robello C."/>
        </authorList>
    </citation>
    <scope>NUCLEOTIDE SEQUENCE [LARGE SCALE GENOMIC DNA]</scope>
    <source>
        <strain evidence="4 5">Dm28c</strain>
    </source>
</reference>
<evidence type="ECO:0000256" key="1">
    <source>
        <dbReference type="ARBA" id="ARBA00022737"/>
    </source>
</evidence>
<dbReference type="Pfam" id="PF07719">
    <property type="entry name" value="TPR_2"/>
    <property type="match status" value="1"/>
</dbReference>
<dbReference type="VEuPathDB" id="TriTrypDB:TCSYLVIO_002531"/>
<dbReference type="VEuPathDB" id="TriTrypDB:ECC02_004891"/>
<dbReference type="VEuPathDB" id="TriTrypDB:C4B63_6g511"/>
<evidence type="ECO:0000313" key="5">
    <source>
        <dbReference type="Proteomes" id="UP000246121"/>
    </source>
</evidence>
<dbReference type="PROSITE" id="PS50005">
    <property type="entry name" value="TPR"/>
    <property type="match status" value="1"/>
</dbReference>
<evidence type="ECO:0000313" key="4">
    <source>
        <dbReference type="EMBL" id="PWV00602.1"/>
    </source>
</evidence>
<feature type="repeat" description="TPR" evidence="3">
    <location>
        <begin position="277"/>
        <end position="310"/>
    </location>
</feature>
<dbReference type="VEuPathDB" id="TriTrypDB:TcCLB.506165.4"/>
<comment type="caution">
    <text evidence="4">The sequence shown here is derived from an EMBL/GenBank/DDBJ whole genome shotgun (WGS) entry which is preliminary data.</text>
</comment>
<dbReference type="PANTHER" id="PTHR22904:SF523">
    <property type="entry name" value="STRESS-INDUCED-PHOSPHOPROTEIN 1"/>
    <property type="match status" value="1"/>
</dbReference>
<dbReference type="InterPro" id="IPR019734">
    <property type="entry name" value="TPR_rpt"/>
</dbReference>
<evidence type="ECO:0000256" key="2">
    <source>
        <dbReference type="ARBA" id="ARBA00022803"/>
    </source>
</evidence>
<dbReference type="VEuPathDB" id="TriTrypDB:TcYC6_0013500"/>
<dbReference type="Proteomes" id="UP000246121">
    <property type="component" value="Unassembled WGS sequence"/>
</dbReference>
<dbReference type="GO" id="GO:0051879">
    <property type="term" value="F:Hsp90 protein binding"/>
    <property type="evidence" value="ECO:0007669"/>
    <property type="project" value="TreeGrafter"/>
</dbReference>
<dbReference type="Gene3D" id="1.10.220.160">
    <property type="match status" value="1"/>
</dbReference>
<keyword evidence="1" id="KW-0677">Repeat</keyword>
<dbReference type="InterPro" id="IPR011990">
    <property type="entry name" value="TPR-like_helical_dom_sf"/>
</dbReference>
<dbReference type="Gene3D" id="6.10.140.2220">
    <property type="match status" value="1"/>
</dbReference>
<dbReference type="VEuPathDB" id="TriTrypDB:Tc_MARK_1267"/>
<dbReference type="VEuPathDB" id="TriTrypDB:BCY84_15721"/>
<dbReference type="VEuPathDB" id="TriTrypDB:TCDM_04591"/>
<dbReference type="VEuPathDB" id="TriTrypDB:TcG_04974"/>
<dbReference type="VEuPathDB" id="TriTrypDB:TcCLB.508817.110"/>
<keyword evidence="2 3" id="KW-0802">TPR repeat</keyword>
<organism evidence="4 5">
    <name type="scientific">Trypanosoma cruzi</name>
    <dbReference type="NCBI Taxonomy" id="5693"/>
    <lineage>
        <taxon>Eukaryota</taxon>
        <taxon>Discoba</taxon>
        <taxon>Euglenozoa</taxon>
        <taxon>Kinetoplastea</taxon>
        <taxon>Metakinetoplastina</taxon>
        <taxon>Trypanosomatida</taxon>
        <taxon>Trypanosomatidae</taxon>
        <taxon>Trypanosoma</taxon>
        <taxon>Schizotrypanum</taxon>
    </lineage>
</organism>
<dbReference type="VEuPathDB" id="TriTrypDB:TcBrA4_0079450"/>
<dbReference type="AlphaFoldDB" id="A0A2V2VW35"/>
<protein>
    <submittedName>
        <fullName evidence="4">Uncharacterized protein</fullName>
    </submittedName>
</protein>
<dbReference type="EMBL" id="PRFA01000006">
    <property type="protein sequence ID" value="PWV00602.1"/>
    <property type="molecule type" value="Genomic_DNA"/>
</dbReference>
<dbReference type="Gene3D" id="1.25.40.10">
    <property type="entry name" value="Tetratricopeptide repeat domain"/>
    <property type="match status" value="1"/>
</dbReference>
<proteinExistence type="predicted"/>
<evidence type="ECO:0000256" key="3">
    <source>
        <dbReference type="PROSITE-ProRule" id="PRU00339"/>
    </source>
</evidence>